<feature type="domain" description="Chromo" evidence="27">
    <location>
        <begin position="400"/>
        <end position="457"/>
    </location>
</feature>
<dbReference type="InterPro" id="IPR000953">
    <property type="entry name" value="Chromo/chromo_shadow_dom"/>
</dbReference>
<dbReference type="Pfam" id="PF00271">
    <property type="entry name" value="Helicase_C"/>
    <property type="match status" value="1"/>
</dbReference>
<dbReference type="FunFam" id="3.40.50.10810:FF:000001">
    <property type="entry name" value="chromodomain-helicase-DNA-binding protein 3 isoform X1"/>
    <property type="match status" value="1"/>
</dbReference>
<dbReference type="GO" id="GO:0003682">
    <property type="term" value="F:chromatin binding"/>
    <property type="evidence" value="ECO:0007669"/>
    <property type="project" value="TreeGrafter"/>
</dbReference>
<keyword evidence="18" id="KW-0238">DNA-binding</keyword>
<keyword evidence="32" id="KW-1185">Reference proteome</keyword>
<dbReference type="CDD" id="cd18662">
    <property type="entry name" value="CD2_tandem_CHD3-4_like"/>
    <property type="match status" value="1"/>
</dbReference>
<dbReference type="PROSITE" id="PS51194">
    <property type="entry name" value="HELICASE_CTER"/>
    <property type="match status" value="1"/>
</dbReference>
<evidence type="ECO:0000256" key="5">
    <source>
        <dbReference type="ARBA" id="ARBA00022499"/>
    </source>
</evidence>
<evidence type="ECO:0000256" key="14">
    <source>
        <dbReference type="ARBA" id="ARBA00022843"/>
    </source>
</evidence>
<dbReference type="Gene3D" id="2.40.50.40">
    <property type="match status" value="2"/>
</dbReference>
<dbReference type="CDD" id="cd18667">
    <property type="entry name" value="CD1_tandem_CHD3-4_like"/>
    <property type="match status" value="1"/>
</dbReference>
<keyword evidence="8" id="KW-0677">Repeat</keyword>
<dbReference type="SMART" id="SM00487">
    <property type="entry name" value="DEXDc"/>
    <property type="match status" value="1"/>
</dbReference>
<dbReference type="PANTHER" id="PTHR45623">
    <property type="entry name" value="CHROMODOMAIN-HELICASE-DNA-BINDING PROTEIN 3-RELATED-RELATED"/>
    <property type="match status" value="1"/>
</dbReference>
<dbReference type="GO" id="GO:0003677">
    <property type="term" value="F:DNA binding"/>
    <property type="evidence" value="ECO:0007669"/>
    <property type="project" value="UniProtKB-KW"/>
</dbReference>
<feature type="compositionally biased region" description="Acidic residues" evidence="26">
    <location>
        <begin position="1"/>
        <end position="13"/>
    </location>
</feature>
<dbReference type="Pfam" id="PF06461">
    <property type="entry name" value="CHDII_SANT-like"/>
    <property type="match status" value="1"/>
</dbReference>
<dbReference type="FunFam" id="3.30.40.10:FF:000011">
    <property type="entry name" value="chromodomain-helicase-DNA-binding protein 4 isoform X1"/>
    <property type="match status" value="1"/>
</dbReference>
<dbReference type="SMART" id="SM00298">
    <property type="entry name" value="CHROMO"/>
    <property type="match status" value="2"/>
</dbReference>
<dbReference type="Pfam" id="PF06465">
    <property type="entry name" value="DUF1087"/>
    <property type="match status" value="1"/>
</dbReference>
<keyword evidence="11" id="KW-0378">Hydrolase</keyword>
<evidence type="ECO:0000256" key="13">
    <source>
        <dbReference type="ARBA" id="ARBA00022840"/>
    </source>
</evidence>
<evidence type="ECO:0000259" key="28">
    <source>
        <dbReference type="PROSITE" id="PS50016"/>
    </source>
</evidence>
<dbReference type="PROSITE" id="PS50013">
    <property type="entry name" value="CHROMO_2"/>
    <property type="match status" value="2"/>
</dbReference>
<evidence type="ECO:0000256" key="12">
    <source>
        <dbReference type="ARBA" id="ARBA00022833"/>
    </source>
</evidence>
<feature type="region of interest" description="Disordered" evidence="26">
    <location>
        <begin position="1425"/>
        <end position="1461"/>
    </location>
</feature>
<evidence type="ECO:0000256" key="22">
    <source>
        <dbReference type="ARBA" id="ARBA00049360"/>
    </source>
</evidence>
<dbReference type="SMART" id="SM00249">
    <property type="entry name" value="PHD"/>
    <property type="match status" value="2"/>
</dbReference>
<dbReference type="SUPFAM" id="SSF52540">
    <property type="entry name" value="P-loop containing nucleoside triphosphate hydrolases"/>
    <property type="match status" value="2"/>
</dbReference>
<keyword evidence="14" id="KW-0832">Ubl conjugation</keyword>
<dbReference type="PROSITE" id="PS01359">
    <property type="entry name" value="ZF_PHD_1"/>
    <property type="match status" value="2"/>
</dbReference>
<dbReference type="InterPro" id="IPR011011">
    <property type="entry name" value="Znf_FYVE_PHD"/>
</dbReference>
<protein>
    <recommendedName>
        <fullName evidence="23">Chromodomain-helicase-DNA-binding protein 4</fullName>
    </recommendedName>
</protein>
<proteinExistence type="inferred from homology"/>
<name>A0A7M4EJ84_CROPO</name>
<dbReference type="Pfam" id="PF08073">
    <property type="entry name" value="CHDNT"/>
    <property type="match status" value="1"/>
</dbReference>
<dbReference type="GO" id="GO:0042393">
    <property type="term" value="F:histone binding"/>
    <property type="evidence" value="ECO:0007669"/>
    <property type="project" value="TreeGrafter"/>
</dbReference>
<evidence type="ECO:0000259" key="30">
    <source>
        <dbReference type="PROSITE" id="PS51194"/>
    </source>
</evidence>
<keyword evidence="6" id="KW-0597">Phosphoprotein</keyword>
<keyword evidence="4" id="KW-0963">Cytoplasm</keyword>
<accession>A0A7M4EJ84</accession>
<keyword evidence="17" id="KW-0805">Transcription regulation</keyword>
<dbReference type="InterPro" id="IPR038718">
    <property type="entry name" value="SNF2-like_sf"/>
</dbReference>
<feature type="region of interest" description="Disordered" evidence="26">
    <location>
        <begin position="381"/>
        <end position="408"/>
    </location>
</feature>
<dbReference type="InterPro" id="IPR023780">
    <property type="entry name" value="Chromo_domain"/>
</dbReference>
<dbReference type="GO" id="GO:0140658">
    <property type="term" value="F:ATP-dependent chromatin remodeler activity"/>
    <property type="evidence" value="ECO:0007669"/>
    <property type="project" value="TreeGrafter"/>
</dbReference>
<evidence type="ECO:0000256" key="26">
    <source>
        <dbReference type="SAM" id="MobiDB-lite"/>
    </source>
</evidence>
<dbReference type="Pfam" id="PF00628">
    <property type="entry name" value="PHD"/>
    <property type="match status" value="2"/>
</dbReference>
<dbReference type="GO" id="GO:0005524">
    <property type="term" value="F:ATP binding"/>
    <property type="evidence" value="ECO:0007669"/>
    <property type="project" value="UniProtKB-KW"/>
</dbReference>
<evidence type="ECO:0000256" key="7">
    <source>
        <dbReference type="ARBA" id="ARBA00022723"/>
    </source>
</evidence>
<keyword evidence="7" id="KW-0479">Metal-binding</keyword>
<dbReference type="Gene3D" id="3.40.50.10810">
    <property type="entry name" value="Tandem AAA-ATPase domain"/>
    <property type="match status" value="1"/>
</dbReference>
<feature type="domain" description="PHD-type" evidence="28">
    <location>
        <begin position="320"/>
        <end position="367"/>
    </location>
</feature>
<dbReference type="FunFam" id="3.40.50.300:FF:000015">
    <property type="entry name" value="chromodomain-helicase-DNA-binding protein 9 isoform X1"/>
    <property type="match status" value="1"/>
</dbReference>
<dbReference type="InterPro" id="IPR013083">
    <property type="entry name" value="Znf_RING/FYVE/PHD"/>
</dbReference>
<evidence type="ECO:0000313" key="32">
    <source>
        <dbReference type="Proteomes" id="UP000594220"/>
    </source>
</evidence>
<dbReference type="GO" id="GO:0008270">
    <property type="term" value="F:zinc ion binding"/>
    <property type="evidence" value="ECO:0007669"/>
    <property type="project" value="UniProtKB-KW"/>
</dbReference>
<feature type="region of interest" description="Disordered" evidence="26">
    <location>
        <begin position="1700"/>
        <end position="1719"/>
    </location>
</feature>
<feature type="domain" description="PHD-type" evidence="28">
    <location>
        <begin position="241"/>
        <end position="288"/>
    </location>
</feature>
<feature type="domain" description="Helicase C-terminal" evidence="30">
    <location>
        <begin position="925"/>
        <end position="1074"/>
    </location>
</feature>
<dbReference type="SUPFAM" id="SSF54160">
    <property type="entry name" value="Chromo domain-like"/>
    <property type="match status" value="2"/>
</dbReference>
<dbReference type="InterPro" id="IPR002464">
    <property type="entry name" value="DNA/RNA_helicase_DEAH_CS"/>
</dbReference>
<evidence type="ECO:0000256" key="1">
    <source>
        <dbReference type="ARBA" id="ARBA00004123"/>
    </source>
</evidence>
<feature type="domain" description="Chromo" evidence="27">
    <location>
        <begin position="493"/>
        <end position="528"/>
    </location>
</feature>
<dbReference type="GO" id="GO:0140297">
    <property type="term" value="F:DNA-binding transcription factor binding"/>
    <property type="evidence" value="ECO:0007669"/>
    <property type="project" value="UniProtKB-ARBA"/>
</dbReference>
<evidence type="ECO:0000259" key="27">
    <source>
        <dbReference type="PROSITE" id="PS50013"/>
    </source>
</evidence>
<evidence type="ECO:0000256" key="9">
    <source>
        <dbReference type="ARBA" id="ARBA00022741"/>
    </source>
</evidence>
<dbReference type="InterPro" id="IPR027417">
    <property type="entry name" value="P-loop_NTPase"/>
</dbReference>
<feature type="compositionally biased region" description="Acidic residues" evidence="26">
    <location>
        <begin position="49"/>
        <end position="59"/>
    </location>
</feature>
<keyword evidence="10 25" id="KW-0863">Zinc-finger</keyword>
<evidence type="ECO:0000256" key="3">
    <source>
        <dbReference type="ARBA" id="ARBA00007025"/>
    </source>
</evidence>
<dbReference type="InterPro" id="IPR049730">
    <property type="entry name" value="SNF2/RAD54-like_C"/>
</dbReference>
<dbReference type="Gene3D" id="3.40.50.300">
    <property type="entry name" value="P-loop containing nucleotide triphosphate hydrolases"/>
    <property type="match status" value="1"/>
</dbReference>
<keyword evidence="19" id="KW-0804">Transcription</keyword>
<evidence type="ECO:0000256" key="10">
    <source>
        <dbReference type="ARBA" id="ARBA00022771"/>
    </source>
</evidence>
<dbReference type="GO" id="GO:0005813">
    <property type="term" value="C:centrosome"/>
    <property type="evidence" value="ECO:0007669"/>
    <property type="project" value="UniProtKB-SubCell"/>
</dbReference>
<keyword evidence="15" id="KW-0156">Chromatin regulator</keyword>
<evidence type="ECO:0000256" key="16">
    <source>
        <dbReference type="ARBA" id="ARBA00022990"/>
    </source>
</evidence>
<evidence type="ECO:0000256" key="4">
    <source>
        <dbReference type="ARBA" id="ARBA00022490"/>
    </source>
</evidence>
<dbReference type="PROSITE" id="PS50016">
    <property type="entry name" value="ZF_PHD_2"/>
    <property type="match status" value="2"/>
</dbReference>
<dbReference type="Pfam" id="PF00385">
    <property type="entry name" value="Chromo"/>
    <property type="match status" value="1"/>
</dbReference>
<feature type="domain" description="Helicase ATP-binding" evidence="29">
    <location>
        <begin position="609"/>
        <end position="793"/>
    </location>
</feature>
<dbReference type="PANTHER" id="PTHR45623:SF22">
    <property type="entry name" value="CHROMODOMAIN-HELICASE-DNA-BINDING PROTEIN 4"/>
    <property type="match status" value="1"/>
</dbReference>
<dbReference type="InterPro" id="IPR019786">
    <property type="entry name" value="Zinc_finger_PHD-type_CS"/>
</dbReference>
<dbReference type="CDD" id="cd18793">
    <property type="entry name" value="SF2_C_SNF"/>
    <property type="match status" value="1"/>
</dbReference>
<keyword evidence="20" id="KW-0206">Cytoskeleton</keyword>
<dbReference type="CDD" id="cd18056">
    <property type="entry name" value="DEXHc_CHD4"/>
    <property type="match status" value="1"/>
</dbReference>
<feature type="compositionally biased region" description="Basic residues" evidence="26">
    <location>
        <begin position="27"/>
        <end position="45"/>
    </location>
</feature>
<dbReference type="FunFam" id="3.30.40.10:FF:000001">
    <property type="entry name" value="chromodomain-helicase-DNA-binding protein 3 isoform X1"/>
    <property type="match status" value="1"/>
</dbReference>
<keyword evidence="16" id="KW-0007">Acetylation</keyword>
<feature type="region of interest" description="Disordered" evidence="26">
    <location>
        <begin position="1"/>
        <end position="69"/>
    </location>
</feature>
<evidence type="ECO:0000256" key="2">
    <source>
        <dbReference type="ARBA" id="ARBA00004300"/>
    </source>
</evidence>
<keyword evidence="13" id="KW-0067">ATP-binding</keyword>
<evidence type="ECO:0000259" key="29">
    <source>
        <dbReference type="PROSITE" id="PS51192"/>
    </source>
</evidence>
<dbReference type="GO" id="GO:0016581">
    <property type="term" value="C:NuRD complex"/>
    <property type="evidence" value="ECO:0007669"/>
    <property type="project" value="TreeGrafter"/>
</dbReference>
<evidence type="ECO:0000256" key="17">
    <source>
        <dbReference type="ARBA" id="ARBA00023015"/>
    </source>
</evidence>
<dbReference type="InterPro" id="IPR012957">
    <property type="entry name" value="CHD_C2"/>
</dbReference>
<feature type="region of interest" description="Disordered" evidence="26">
    <location>
        <begin position="1242"/>
        <end position="1299"/>
    </location>
</feature>
<dbReference type="PROSITE" id="PS00690">
    <property type="entry name" value="DEAH_ATP_HELICASE"/>
    <property type="match status" value="1"/>
</dbReference>
<sequence length="1743" mass="199432">SGEGNEFVEEEEEVLRSDSEGSDYTPGKKKKKKLGPKKEKKNKAKRKEEEEEEEEDDDSKEPKSSAQLLEDWGMEDIDHIFTEEDYRTLTNYKAFSQFVRPLIAAKNPKIAVSKMMMVLGAKWREFSTNNPFKGSSGASVAAAAAAAVAVVESMVTSVDVVLPQPPVDVPLRKAKTKEGKGPNARRKPKASPRVPDLKKPKTKKVAPLKIKLGGFGSKRKRSSVSEEDSAVAVDGYETDHQDYCEVCQQGGEIILCDTCPRAYHMVCLDPDMEKAPEGKWSCPHCEKEGIQWEAKEDNSEGEEILEDVVGDAEEEDDHHMEFCRVCKDGGELLCCDACPSSYHIHCLNPPLPEIPNGEWLCPRCTCPALKGKVQKILIWKWGQPPVGPPPPRPPDADPSAPPPKPLEGRPERQFFVKWQGMSYWHCSWVSELQLELHCQVMFRNYQRKNDMDEPPSGDFGGEEEKSRKRKNKDPKYAEMEERFYRYGIKPEWMMIHRILNHSVDKKANVHYLIKWRDLPYDQASWESEDVDIQDYDLYKQAYWNHRELMRGEEGRPGKKIKKVKMRKLERPPDTPTVDPTVKYDRQPDYLDVTGGTLHPYQLEGLNWLRFSWAQGTDTILADEMGLGKTVQTAVFLYSLYKEGHSKGPFLVSAPLSTIINWEREFEMWAPDMYVVTYVGDKDSRAIIRENEFTFEDNAIRGGKKASRMKKEAAVKFHVLLTSYELITIDMAILGSIDWACLIVDEAHRLKNNQSKFFRVLNGYSLQHKLLLTGTPLQNNLEELFHLLNFLTPERFHNLEGFLEEFADIAKEDQIKKLHDMLGPHMLRRLKADVFKNMPSKTELIVRVELSPMQKKYYKYILTRNFEALNARGGGNQVSLLNVVMDLKKCCNHPYLFPVAAMEAPKMPNGMYDGSALIRASGKLLLLQKMLKNLKEGGHRVLIFSQMTKMLDLLEDFLEHEGYKYERIDGGITGNMRQEAIDRFNAPGAQQFCFLLSTRAGGLGINLATADTVIIYDSDWNPHNDIQAFSRAHRIGQNKKVMIYRFVTRASVEERITQVAKKKMMLTHLVVRPGLGSKTGSMSKQELDDILKFGTEELFKDESAEGGECIQGASSWHLLQNPFDITTEKLWSSPSGDNKEGEDSSVIHYDDKAIERLLDRNQDETEDTELQGMNEYLSSFKVAQYVVREEEMGEEEVEREIIKQEESVDPDYWEKLLRHHYEQQQEDLARNLGKGKRIRKQVNYNDGSQEDRDWQDDQSDNQSDYSVASEEGDEDFDERSEAARRPSRKGLRNDKDKPLPPLLARVGGNIEVLGFNARQRKAFLNAIMRYGMPPQDAFTTQWLVRDLRGKSEKEFKAYVSLFMRHLCEPGADGAETFADGVPREGLSRQHVLTRIGVMSLIRKKVQEFEHVNGRWSMPELAEIEENKKLSQPGSPSPKTPTPSTPGDTQPNTPAPVPLPGESLLFEKKDDDKRDVVMLQNGEMLKDTVDERHKKAVKQRFMFNIADGGFTELHSLWQNEERAATVTKKTYEIWHRRHDYWLLAGIINHGYARWQDIQNDPRYAILNEPFKGEMNRGNFLEIKNKFLARRFKLLEQALVIEEQLRRAAYLNMSEDPSHPSMALNTRFAEVECLAESHQHLSKESMAGNKPANAVLHKVLKQLEELLSDMKADVTRLPATIARIPPVAVRLQMSERNILSRLANRSTEPPPPPPPQQVSALPFGPVKNPIPFNLVSWREWDHWGSF</sequence>
<dbReference type="PROSITE" id="PS51192">
    <property type="entry name" value="HELICASE_ATP_BIND_1"/>
    <property type="match status" value="1"/>
</dbReference>
<feature type="region of interest" description="Disordered" evidence="26">
    <location>
        <begin position="172"/>
        <end position="202"/>
    </location>
</feature>
<dbReference type="CDD" id="cd15532">
    <property type="entry name" value="PHD2_CHD_II"/>
    <property type="match status" value="1"/>
</dbReference>
<dbReference type="FunFam" id="2.40.50.40:FF:000011">
    <property type="entry name" value="chromodomain-helicase-DNA-binding protein 4 isoform X2"/>
    <property type="match status" value="1"/>
</dbReference>
<dbReference type="InterPro" id="IPR014001">
    <property type="entry name" value="Helicase_ATP-bd"/>
</dbReference>
<dbReference type="GO" id="GO:0016887">
    <property type="term" value="F:ATP hydrolysis activity"/>
    <property type="evidence" value="ECO:0007669"/>
    <property type="project" value="TreeGrafter"/>
</dbReference>
<keyword evidence="21" id="KW-0539">Nucleus</keyword>
<dbReference type="InterPro" id="IPR019787">
    <property type="entry name" value="Znf_PHD-finger"/>
</dbReference>
<comment type="catalytic activity">
    <reaction evidence="22">
        <text>ATP + H2O = ADP + phosphate + H(+)</text>
        <dbReference type="Rhea" id="RHEA:13065"/>
        <dbReference type="ChEBI" id="CHEBI:15377"/>
        <dbReference type="ChEBI" id="CHEBI:15378"/>
        <dbReference type="ChEBI" id="CHEBI:30616"/>
        <dbReference type="ChEBI" id="CHEBI:43474"/>
        <dbReference type="ChEBI" id="CHEBI:456216"/>
    </reaction>
</comment>
<dbReference type="InterPro" id="IPR001965">
    <property type="entry name" value="Znf_PHD"/>
</dbReference>
<evidence type="ECO:0000256" key="23">
    <source>
        <dbReference type="ARBA" id="ARBA00074666"/>
    </source>
</evidence>
<dbReference type="FunFam" id="1.10.10.60:FF:000037">
    <property type="entry name" value="chromodomain-helicase-DNA-binding protein 3 isoform X1"/>
    <property type="match status" value="1"/>
</dbReference>
<reference evidence="31" key="1">
    <citation type="submission" date="2025-08" db="UniProtKB">
        <authorList>
            <consortium name="Ensembl"/>
        </authorList>
    </citation>
    <scope>IDENTIFICATION</scope>
</reference>
<evidence type="ECO:0000256" key="24">
    <source>
        <dbReference type="ARBA" id="ARBA00093442"/>
    </source>
</evidence>
<gene>
    <name evidence="31" type="primary">CHD4</name>
</gene>
<evidence type="ECO:0000256" key="11">
    <source>
        <dbReference type="ARBA" id="ARBA00022801"/>
    </source>
</evidence>
<feature type="compositionally biased region" description="Pro residues" evidence="26">
    <location>
        <begin position="1433"/>
        <end position="1442"/>
    </location>
</feature>
<dbReference type="InterPro" id="IPR009462">
    <property type="entry name" value="CHD_II_SANT-like"/>
</dbReference>
<dbReference type="InterPro" id="IPR001650">
    <property type="entry name" value="Helicase_C-like"/>
</dbReference>
<evidence type="ECO:0000256" key="8">
    <source>
        <dbReference type="ARBA" id="ARBA00022737"/>
    </source>
</evidence>
<organism evidence="31 32">
    <name type="scientific">Crocodylus porosus</name>
    <name type="common">Saltwater crocodile</name>
    <name type="synonym">Estuarine crocodile</name>
    <dbReference type="NCBI Taxonomy" id="8502"/>
    <lineage>
        <taxon>Eukaryota</taxon>
        <taxon>Metazoa</taxon>
        <taxon>Chordata</taxon>
        <taxon>Craniata</taxon>
        <taxon>Vertebrata</taxon>
        <taxon>Euteleostomi</taxon>
        <taxon>Archelosauria</taxon>
        <taxon>Archosauria</taxon>
        <taxon>Crocodylia</taxon>
        <taxon>Longirostres</taxon>
        <taxon>Crocodylidae</taxon>
        <taxon>Crocodylus</taxon>
    </lineage>
</organism>
<dbReference type="Gene3D" id="1.10.10.60">
    <property type="entry name" value="Homeodomain-like"/>
    <property type="match status" value="1"/>
</dbReference>
<evidence type="ECO:0000256" key="21">
    <source>
        <dbReference type="ARBA" id="ARBA00023242"/>
    </source>
</evidence>
<dbReference type="Proteomes" id="UP000594220">
    <property type="component" value="Unplaced"/>
</dbReference>
<evidence type="ECO:0000256" key="19">
    <source>
        <dbReference type="ARBA" id="ARBA00023163"/>
    </source>
</evidence>
<dbReference type="Pfam" id="PF08074">
    <property type="entry name" value="CHDCT2"/>
    <property type="match status" value="1"/>
</dbReference>
<evidence type="ECO:0000313" key="31">
    <source>
        <dbReference type="Ensembl" id="ENSCPRP00005010590.1"/>
    </source>
</evidence>
<dbReference type="InterPro" id="IPR000330">
    <property type="entry name" value="SNF2_N"/>
</dbReference>
<evidence type="ECO:0000256" key="25">
    <source>
        <dbReference type="PROSITE-ProRule" id="PRU00146"/>
    </source>
</evidence>
<feature type="region of interest" description="Disordered" evidence="26">
    <location>
        <begin position="449"/>
        <end position="473"/>
    </location>
</feature>
<dbReference type="Ensembl" id="ENSCPRT00005012481.1">
    <property type="protein sequence ID" value="ENSCPRP00005010590.1"/>
    <property type="gene ID" value="ENSCPRG00005006161.1"/>
</dbReference>
<dbReference type="SMART" id="SM01147">
    <property type="entry name" value="DUF1087"/>
    <property type="match status" value="1"/>
</dbReference>
<dbReference type="Pfam" id="PF00176">
    <property type="entry name" value="SNF2-rel_dom"/>
    <property type="match status" value="1"/>
</dbReference>
<evidence type="ECO:0000256" key="18">
    <source>
        <dbReference type="ARBA" id="ARBA00023125"/>
    </source>
</evidence>
<evidence type="ECO:0000256" key="15">
    <source>
        <dbReference type="ARBA" id="ARBA00022853"/>
    </source>
</evidence>
<comment type="function">
    <text evidence="24">ATP-dependent chromatin-remodeling factor that binds and distorts nucleosomal DNA. Acts as a component of the histone deacetylase NuRD complex which participates in the remodeling of chromatin. Localizes to acetylated damaged chromatin in a ZMYND8-dependent manner, to promote transcriptional repression and double-strand break repair by homologous recombination. Involved in neurogenesis.</text>
</comment>
<comment type="similarity">
    <text evidence="3">Belongs to the SNF2/RAD54 helicase family.</text>
</comment>
<keyword evidence="9" id="KW-0547">Nucleotide-binding</keyword>
<dbReference type="InterPro" id="IPR012958">
    <property type="entry name" value="CHD_N"/>
</dbReference>
<dbReference type="CDD" id="cd15531">
    <property type="entry name" value="PHD1_CHD_II"/>
    <property type="match status" value="1"/>
</dbReference>
<dbReference type="SMART" id="SM01146">
    <property type="entry name" value="DUF1086"/>
    <property type="match status" value="1"/>
</dbReference>
<dbReference type="SUPFAM" id="SSF57903">
    <property type="entry name" value="FYVE/PHD zinc finger"/>
    <property type="match status" value="1"/>
</dbReference>
<dbReference type="FunFam" id="2.40.50.40:FF:000003">
    <property type="entry name" value="chromodomain-helicase-DNA-binding protein 3 isoform X1"/>
    <property type="match status" value="1"/>
</dbReference>
<reference evidence="31" key="2">
    <citation type="submission" date="2025-09" db="UniProtKB">
        <authorList>
            <consortium name="Ensembl"/>
        </authorList>
    </citation>
    <scope>IDENTIFICATION</scope>
</reference>
<dbReference type="InterPro" id="IPR016197">
    <property type="entry name" value="Chromo-like_dom_sf"/>
</dbReference>
<evidence type="ECO:0000256" key="20">
    <source>
        <dbReference type="ARBA" id="ARBA00023212"/>
    </source>
</evidence>
<evidence type="ECO:0000256" key="6">
    <source>
        <dbReference type="ARBA" id="ARBA00022553"/>
    </source>
</evidence>
<keyword evidence="5" id="KW-1017">Isopeptide bond</keyword>
<dbReference type="Gene3D" id="3.30.40.10">
    <property type="entry name" value="Zinc/RING finger domain, C3HC4 (zinc finger)"/>
    <property type="match status" value="2"/>
</dbReference>
<dbReference type="SMART" id="SM00490">
    <property type="entry name" value="HELICc"/>
    <property type="match status" value="1"/>
</dbReference>
<comment type="subcellular location">
    <subcellularLocation>
        <location evidence="2">Cytoplasm</location>
        <location evidence="2">Cytoskeleton</location>
        <location evidence="2">Microtubule organizing center</location>
        <location evidence="2">Centrosome</location>
    </subcellularLocation>
    <subcellularLocation>
        <location evidence="1">Nucleus</location>
    </subcellularLocation>
</comment>
<dbReference type="InterPro" id="IPR009463">
    <property type="entry name" value="DUF1087"/>
</dbReference>
<keyword evidence="12" id="KW-0862">Zinc</keyword>
<dbReference type="GeneTree" id="ENSGT00940000155088"/>